<evidence type="ECO:0000256" key="1">
    <source>
        <dbReference type="SAM" id="MobiDB-lite"/>
    </source>
</evidence>
<proteinExistence type="predicted"/>
<sequence>MELAFRLTEHTLESTATSDTVRATTRRDESIEDAEQRDIADAMSNYVYLAEHEVLICKEHGYAVRSLDSHLRLVHKSYASSSKKARAAIRQHYGGRNMPDPSTICPPEPGQPAIEHLSDPIPGYYCIYSHEYTTSVEDAQEDAPPTATDPPQSLSGKQKWFVVKTPDEAAREGVNIRETLPRAKQIQFDGIKGDFQRLIEQWQKEQKMLSDKVEKCENTGWWNKTRWREHLKNCNLIHLSYASRLPDKDEEGLLKVAAVIKKMVERGVSGLNSMPEGLRRWLRSAEMHKPDVRPLARLQNSESQERYTGYWIRMICYCLRVWSTRDDNNEAADGEVDGDDNNHHDTESDSDETNDDEDDPHAEPQHGERLQRRRQAQDQMYDARRLFPWNDQLESAIQKVWTSVIYEGDTSSVEDDQIPAMVELCKVLLFRKVWNDRFDSAVIHFMAVMGIDETNARLRDGNDYSYMIAGLVYVSRLVAAEALLPSLERENQGEA</sequence>
<gene>
    <name evidence="2" type="ORF">D6D24_10732</name>
</gene>
<evidence type="ECO:0000313" key="2">
    <source>
        <dbReference type="EMBL" id="THW03169.1"/>
    </source>
</evidence>
<dbReference type="Proteomes" id="UP000308014">
    <property type="component" value="Unassembled WGS sequence"/>
</dbReference>
<feature type="compositionally biased region" description="Acidic residues" evidence="1">
    <location>
        <begin position="348"/>
        <end position="360"/>
    </location>
</feature>
<reference evidence="2 3" key="1">
    <citation type="submission" date="2018-10" db="EMBL/GenBank/DDBJ databases">
        <title>Fifty Aureobasidium pullulans genomes reveal a recombining polyextremotolerant generalist.</title>
        <authorList>
            <person name="Gostincar C."/>
            <person name="Turk M."/>
            <person name="Zajc J."/>
            <person name="Gunde-Cimerman N."/>
        </authorList>
    </citation>
    <scope>NUCLEOTIDE SEQUENCE [LARGE SCALE GENOMIC DNA]</scope>
    <source>
        <strain evidence="2 3">EXF-11318</strain>
    </source>
</reference>
<dbReference type="AlphaFoldDB" id="A0A4S8UWW9"/>
<dbReference type="InterPro" id="IPR022698">
    <property type="entry name" value="OrsD"/>
</dbReference>
<protein>
    <submittedName>
        <fullName evidence="2">Uncharacterized protein</fullName>
    </submittedName>
</protein>
<feature type="region of interest" description="Disordered" evidence="1">
    <location>
        <begin position="137"/>
        <end position="156"/>
    </location>
</feature>
<feature type="non-terminal residue" evidence="2">
    <location>
        <position position="495"/>
    </location>
</feature>
<feature type="compositionally biased region" description="Acidic residues" evidence="1">
    <location>
        <begin position="330"/>
        <end position="339"/>
    </location>
</feature>
<evidence type="ECO:0000313" key="3">
    <source>
        <dbReference type="Proteomes" id="UP000308014"/>
    </source>
</evidence>
<feature type="region of interest" description="Disordered" evidence="1">
    <location>
        <begin position="330"/>
        <end position="375"/>
    </location>
</feature>
<accession>A0A4S8UWW9</accession>
<dbReference type="EMBL" id="QZAJ01001171">
    <property type="protein sequence ID" value="THW03169.1"/>
    <property type="molecule type" value="Genomic_DNA"/>
</dbReference>
<comment type="caution">
    <text evidence="2">The sequence shown here is derived from an EMBL/GenBank/DDBJ whole genome shotgun (WGS) entry which is preliminary data.</text>
</comment>
<feature type="compositionally biased region" description="Basic and acidic residues" evidence="1">
    <location>
        <begin position="361"/>
        <end position="370"/>
    </location>
</feature>
<organism evidence="2 3">
    <name type="scientific">Aureobasidium pullulans</name>
    <name type="common">Black yeast</name>
    <name type="synonym">Pullularia pullulans</name>
    <dbReference type="NCBI Taxonomy" id="5580"/>
    <lineage>
        <taxon>Eukaryota</taxon>
        <taxon>Fungi</taxon>
        <taxon>Dikarya</taxon>
        <taxon>Ascomycota</taxon>
        <taxon>Pezizomycotina</taxon>
        <taxon>Dothideomycetes</taxon>
        <taxon>Dothideomycetidae</taxon>
        <taxon>Dothideales</taxon>
        <taxon>Saccotheciaceae</taxon>
        <taxon>Aureobasidium</taxon>
    </lineage>
</organism>
<dbReference type="Pfam" id="PF12013">
    <property type="entry name" value="OrsD"/>
    <property type="match status" value="1"/>
</dbReference>
<name>A0A4S8UWW9_AURPU</name>